<evidence type="ECO:0000256" key="2">
    <source>
        <dbReference type="SAM" id="MobiDB-lite"/>
    </source>
</evidence>
<dbReference type="Pfam" id="PF00990">
    <property type="entry name" value="GGDEF"/>
    <property type="match status" value="1"/>
</dbReference>
<dbReference type="InterPro" id="IPR000644">
    <property type="entry name" value="CBS_dom"/>
</dbReference>
<dbReference type="CDD" id="cd01949">
    <property type="entry name" value="GGDEF"/>
    <property type="match status" value="1"/>
</dbReference>
<dbReference type="InterPro" id="IPR050706">
    <property type="entry name" value="Cyclic-di-GMP_PDE-like"/>
</dbReference>
<evidence type="ECO:0000313" key="7">
    <source>
        <dbReference type="Proteomes" id="UP000502260"/>
    </source>
</evidence>
<feature type="domain" description="EAL" evidence="3">
    <location>
        <begin position="24"/>
        <end position="276"/>
    </location>
</feature>
<feature type="region of interest" description="Disordered" evidence="2">
    <location>
        <begin position="1"/>
        <end position="24"/>
    </location>
</feature>
<gene>
    <name evidence="6" type="ORF">SKTS_29310</name>
</gene>
<dbReference type="GO" id="GO:0071111">
    <property type="term" value="F:cyclic-guanylate-specific phosphodiesterase activity"/>
    <property type="evidence" value="ECO:0007669"/>
    <property type="project" value="InterPro"/>
</dbReference>
<dbReference type="InterPro" id="IPR035919">
    <property type="entry name" value="EAL_sf"/>
</dbReference>
<dbReference type="Gene3D" id="3.30.70.270">
    <property type="match status" value="1"/>
</dbReference>
<feature type="domain" description="GGDEF" evidence="4">
    <location>
        <begin position="456"/>
        <end position="607"/>
    </location>
</feature>
<proteinExistence type="predicted"/>
<dbReference type="PANTHER" id="PTHR33121">
    <property type="entry name" value="CYCLIC DI-GMP PHOSPHODIESTERASE PDEF"/>
    <property type="match status" value="1"/>
</dbReference>
<evidence type="ECO:0008006" key="8">
    <source>
        <dbReference type="Google" id="ProtNLM"/>
    </source>
</evidence>
<dbReference type="PANTHER" id="PTHR33121:SF76">
    <property type="entry name" value="SIGNALING PROTEIN"/>
    <property type="match status" value="1"/>
</dbReference>
<dbReference type="InterPro" id="IPR043128">
    <property type="entry name" value="Rev_trsase/Diguanyl_cyclase"/>
</dbReference>
<dbReference type="Pfam" id="PF00571">
    <property type="entry name" value="CBS"/>
    <property type="match status" value="1"/>
</dbReference>
<dbReference type="Gene3D" id="3.20.20.450">
    <property type="entry name" value="EAL domain"/>
    <property type="match status" value="1"/>
</dbReference>
<dbReference type="SUPFAM" id="SSF141868">
    <property type="entry name" value="EAL domain-like"/>
    <property type="match status" value="1"/>
</dbReference>
<evidence type="ECO:0000256" key="1">
    <source>
        <dbReference type="PROSITE-ProRule" id="PRU00703"/>
    </source>
</evidence>
<dbReference type="SMART" id="SM00052">
    <property type="entry name" value="EAL"/>
    <property type="match status" value="1"/>
</dbReference>
<evidence type="ECO:0000259" key="4">
    <source>
        <dbReference type="PROSITE" id="PS50887"/>
    </source>
</evidence>
<keyword evidence="7" id="KW-1185">Reference proteome</keyword>
<dbReference type="CDD" id="cd01948">
    <property type="entry name" value="EAL"/>
    <property type="match status" value="1"/>
</dbReference>
<protein>
    <recommendedName>
        <fullName evidence="8">Diguanylate cyclase</fullName>
    </recommendedName>
</protein>
<dbReference type="SMART" id="SM00267">
    <property type="entry name" value="GGDEF"/>
    <property type="match status" value="1"/>
</dbReference>
<dbReference type="InterPro" id="IPR001633">
    <property type="entry name" value="EAL_dom"/>
</dbReference>
<keyword evidence="1" id="KW-0129">CBS domain</keyword>
<reference evidence="7" key="1">
    <citation type="submission" date="2020-03" db="EMBL/GenBank/DDBJ databases">
        <title>Complete genome sequence of sulfur-oxidizing bacterium skT11.</title>
        <authorList>
            <person name="Kanda M."/>
            <person name="Kojima H."/>
            <person name="Fukui M."/>
        </authorList>
    </citation>
    <scope>NUCLEOTIDE SEQUENCE [LARGE SCALE GENOMIC DNA]</scope>
    <source>
        <strain evidence="7">skT11</strain>
    </source>
</reference>
<evidence type="ECO:0000259" key="5">
    <source>
        <dbReference type="PROSITE" id="PS51371"/>
    </source>
</evidence>
<dbReference type="EMBL" id="AP022853">
    <property type="protein sequence ID" value="BCB28045.1"/>
    <property type="molecule type" value="Genomic_DNA"/>
</dbReference>
<dbReference type="SUPFAM" id="SSF54631">
    <property type="entry name" value="CBS-domain pair"/>
    <property type="match status" value="1"/>
</dbReference>
<dbReference type="InterPro" id="IPR046342">
    <property type="entry name" value="CBS_dom_sf"/>
</dbReference>
<dbReference type="InterPro" id="IPR029787">
    <property type="entry name" value="Nucleotide_cyclase"/>
</dbReference>
<name>A0A6F8VH04_9PROT</name>
<feature type="domain" description="CBS" evidence="5">
    <location>
        <begin position="369"/>
        <end position="428"/>
    </location>
</feature>
<dbReference type="PROSITE" id="PS51371">
    <property type="entry name" value="CBS"/>
    <property type="match status" value="1"/>
</dbReference>
<accession>A0A6F8VH04</accession>
<evidence type="ECO:0000259" key="3">
    <source>
        <dbReference type="PROSITE" id="PS50883"/>
    </source>
</evidence>
<dbReference type="Proteomes" id="UP000502260">
    <property type="component" value="Chromosome"/>
</dbReference>
<dbReference type="Pfam" id="PF00563">
    <property type="entry name" value="EAL"/>
    <property type="match status" value="1"/>
</dbReference>
<evidence type="ECO:0000313" key="6">
    <source>
        <dbReference type="EMBL" id="BCB28045.1"/>
    </source>
</evidence>
<dbReference type="PROSITE" id="PS50887">
    <property type="entry name" value="GGDEF"/>
    <property type="match status" value="1"/>
</dbReference>
<dbReference type="PROSITE" id="PS50883">
    <property type="entry name" value="EAL"/>
    <property type="match status" value="1"/>
</dbReference>
<dbReference type="AlphaFoldDB" id="A0A6F8VH04"/>
<dbReference type="CDD" id="cd04598">
    <property type="entry name" value="CBS_pair_GGDEF_EAL"/>
    <property type="match status" value="1"/>
</dbReference>
<dbReference type="NCBIfam" id="TIGR00254">
    <property type="entry name" value="GGDEF"/>
    <property type="match status" value="1"/>
</dbReference>
<dbReference type="InterPro" id="IPR000160">
    <property type="entry name" value="GGDEF_dom"/>
</dbReference>
<organism evidence="6 7">
    <name type="scientific">Sulfurimicrobium lacus</name>
    <dbReference type="NCBI Taxonomy" id="2715678"/>
    <lineage>
        <taxon>Bacteria</taxon>
        <taxon>Pseudomonadati</taxon>
        <taxon>Pseudomonadota</taxon>
        <taxon>Betaproteobacteria</taxon>
        <taxon>Nitrosomonadales</taxon>
        <taxon>Sulfuricellaceae</taxon>
        <taxon>Sulfurimicrobium</taxon>
    </lineage>
</organism>
<sequence length="611" mass="67789">MKNTVNNAKPVRPETRGKPSPGIHSEPIRSLYDIIERQNLTVLFQPIIDFSNSRIIGFEGLIRGPSDSLLHSPTRLFGLARQSGIGHELENLCCKLVAERFVELQLQGLLFLNRSSDVLAMHELHNNDTIGIIRRAGLDPERTVIELTENKPVCEFNPDLLLEVITHYSALGFQVAIDDQGDCLSTLDNWSEFKPSFVKIDRHFIQNIDKDQAKAQFVKSMLEKAGKAGCQVIAEGVETHAQLLMVHELGIPFGQGYHITRPTNKPSSVIPAGVVKALSPHTARGAASGNPHSGLVERRLMMKVPCFLSDTLNDEVFDVFESNPQIDEAAIIQEDGAPIGMISRSVLIDRFARPYRRELYGKKPCVTFMDPDPLIVDVSISIQDLSHLVAGDRRYLTHGFIFTENGKYVGIGTGHDLIREITDLQIQAARYANPLTGLPGNTPINEHIDKLLEQQIPFVACYCDLDHFKPFNDVYGFSKGDAMIQMTAKILAEICDPEVDFLGHIGGDDFIALFCSPDWEKRCRSGLEKFGSAVIPFFSVSDNERGGYVTENRRGEKEFNALTSLSIGAVNVLPGMFSSHMEVSTVAADAKKMAKKIPGNSLYINLRSYPE</sequence>
<dbReference type="SUPFAM" id="SSF55073">
    <property type="entry name" value="Nucleotide cyclase"/>
    <property type="match status" value="1"/>
</dbReference>
<dbReference type="KEGG" id="slac:SKTS_29310"/>
<dbReference type="RefSeq" id="WP_173066760.1">
    <property type="nucleotide sequence ID" value="NZ_AP022853.1"/>
</dbReference>